<organism evidence="1 2">
    <name type="scientific">Sphagnum jensenii</name>
    <dbReference type="NCBI Taxonomy" id="128206"/>
    <lineage>
        <taxon>Eukaryota</taxon>
        <taxon>Viridiplantae</taxon>
        <taxon>Streptophyta</taxon>
        <taxon>Embryophyta</taxon>
        <taxon>Bryophyta</taxon>
        <taxon>Sphagnophytina</taxon>
        <taxon>Sphagnopsida</taxon>
        <taxon>Sphagnales</taxon>
        <taxon>Sphagnaceae</taxon>
        <taxon>Sphagnum</taxon>
    </lineage>
</organism>
<dbReference type="EMBL" id="CAXAQS010000299">
    <property type="protein sequence ID" value="CAK9251018.1"/>
    <property type="molecule type" value="Genomic_DNA"/>
</dbReference>
<feature type="non-terminal residue" evidence="1">
    <location>
        <position position="1"/>
    </location>
</feature>
<feature type="non-terminal residue" evidence="1">
    <location>
        <position position="133"/>
    </location>
</feature>
<keyword evidence="2" id="KW-1185">Reference proteome</keyword>
<comment type="caution">
    <text evidence="1">The sequence shown here is derived from an EMBL/GenBank/DDBJ whole genome shotgun (WGS) entry which is preliminary data.</text>
</comment>
<sequence length="133" mass="15684">IMQWQQQQQDIQRRQLMQQQQQQQQQQQNPQRFQLTSAIQPEKVRPTVSVLKKRETTFEQIMPDFLEVDNTQFKGKKRTDVLQQRLSALLAISAEQATTLRENIDQGMVVLVEQEEGAAQTFNRLIEQYPKKS</sequence>
<dbReference type="Proteomes" id="UP001497444">
    <property type="component" value="Unassembled WGS sequence"/>
</dbReference>
<proteinExistence type="predicted"/>
<name>A0ABP0V9C6_9BRYO</name>
<accession>A0ABP0V9C6</accession>
<gene>
    <name evidence="1" type="ORF">CSSPJE1EN1_LOCUS26396</name>
</gene>
<evidence type="ECO:0000313" key="2">
    <source>
        <dbReference type="Proteomes" id="UP001497444"/>
    </source>
</evidence>
<protein>
    <submittedName>
        <fullName evidence="1">Uncharacterized protein</fullName>
    </submittedName>
</protein>
<reference evidence="1" key="1">
    <citation type="submission" date="2024-02" db="EMBL/GenBank/DDBJ databases">
        <authorList>
            <consortium name="ELIXIR-Norway"/>
            <consortium name="Elixir Norway"/>
        </authorList>
    </citation>
    <scope>NUCLEOTIDE SEQUENCE</scope>
</reference>
<evidence type="ECO:0000313" key="1">
    <source>
        <dbReference type="EMBL" id="CAK9251018.1"/>
    </source>
</evidence>